<protein>
    <submittedName>
        <fullName evidence="2">Uncharacterized protein</fullName>
    </submittedName>
</protein>
<name>A0A0F5PUF7_9HYPH</name>
<reference evidence="2 4" key="2">
    <citation type="submission" date="2016-10" db="EMBL/GenBank/DDBJ databases">
        <authorList>
            <person name="de Groot N.N."/>
        </authorList>
    </citation>
    <scope>NUCLEOTIDE SEQUENCE [LARGE SCALE GENOMIC DNA]</scope>
    <source>
        <strain evidence="2 4">CGMCC 1.10210</strain>
    </source>
</reference>
<gene>
    <name evidence="2" type="ORF">SAMN04488059_11587</name>
    <name evidence="1" type="ORF">WH91_19680</name>
</gene>
<evidence type="ECO:0000313" key="2">
    <source>
        <dbReference type="EMBL" id="SFC95240.1"/>
    </source>
</evidence>
<evidence type="ECO:0000313" key="3">
    <source>
        <dbReference type="Proteomes" id="UP000033519"/>
    </source>
</evidence>
<dbReference type="Proteomes" id="UP000182258">
    <property type="component" value="Unassembled WGS sequence"/>
</dbReference>
<evidence type="ECO:0000313" key="4">
    <source>
        <dbReference type="Proteomes" id="UP000182258"/>
    </source>
</evidence>
<dbReference type="EMBL" id="FOMB01000015">
    <property type="protein sequence ID" value="SFC95240.1"/>
    <property type="molecule type" value="Genomic_DNA"/>
</dbReference>
<reference evidence="1 3" key="1">
    <citation type="submission" date="2015-03" db="EMBL/GenBank/DDBJ databases">
        <authorList>
            <person name="Lepp D."/>
            <person name="Hassan Y.I."/>
            <person name="Li X.-Z."/>
            <person name="Zhou T."/>
        </authorList>
    </citation>
    <scope>NUCLEOTIDE SEQUENCE [LARGE SCALE GENOMIC DNA]</scope>
    <source>
        <strain evidence="1 3">Cr7-05</strain>
    </source>
</reference>
<evidence type="ECO:0000313" key="1">
    <source>
        <dbReference type="EMBL" id="KKC31454.1"/>
    </source>
</evidence>
<dbReference type="Proteomes" id="UP000033519">
    <property type="component" value="Unassembled WGS sequence"/>
</dbReference>
<sequence length="71" mass="7726">MCDSEFEAERNAVFDSAKRASDFVGMIVRLAFLQFASFYFLGEVPEKRFTPAVDAGSKGPLVSAARSISDA</sequence>
<dbReference type="PATRIC" id="fig|728005.3.peg.2234"/>
<dbReference type="EMBL" id="LAPV01000170">
    <property type="protein sequence ID" value="KKC31454.1"/>
    <property type="molecule type" value="Genomic_DNA"/>
</dbReference>
<dbReference type="AlphaFoldDB" id="A0A0F5PUF7"/>
<accession>A0A0F5PUF7</accession>
<dbReference type="RefSeq" id="WP_046172690.1">
    <property type="nucleotide sequence ID" value="NZ_FOMB01000015.1"/>
</dbReference>
<keyword evidence="3" id="KW-1185">Reference proteome</keyword>
<organism evidence="2 4">
    <name type="scientific">Devosia psychrophila</name>
    <dbReference type="NCBI Taxonomy" id="728005"/>
    <lineage>
        <taxon>Bacteria</taxon>
        <taxon>Pseudomonadati</taxon>
        <taxon>Pseudomonadota</taxon>
        <taxon>Alphaproteobacteria</taxon>
        <taxon>Hyphomicrobiales</taxon>
        <taxon>Devosiaceae</taxon>
        <taxon>Devosia</taxon>
    </lineage>
</organism>
<proteinExistence type="predicted"/>